<dbReference type="PANTHER" id="PTHR45348">
    <property type="entry name" value="HYPOTHETICAL OXIDOREDUCTASE (EUROFUNG)"/>
    <property type="match status" value="1"/>
</dbReference>
<proteinExistence type="inferred from homology"/>
<dbReference type="InterPro" id="IPR020843">
    <property type="entry name" value="ER"/>
</dbReference>
<evidence type="ECO:0000313" key="6">
    <source>
        <dbReference type="Proteomes" id="UP000799423"/>
    </source>
</evidence>
<dbReference type="AlphaFoldDB" id="A0A6A7AXQ9"/>
<dbReference type="CDD" id="cd08249">
    <property type="entry name" value="enoyl_reductase_like"/>
    <property type="match status" value="1"/>
</dbReference>
<name>A0A6A7AXQ9_9PLEO</name>
<dbReference type="PANTHER" id="PTHR45348:SF2">
    <property type="entry name" value="ZINC-TYPE ALCOHOL DEHYDROGENASE-LIKE PROTEIN C2E1P3.01"/>
    <property type="match status" value="1"/>
</dbReference>
<evidence type="ECO:0000256" key="2">
    <source>
        <dbReference type="ARBA" id="ARBA00011245"/>
    </source>
</evidence>
<keyword evidence="6" id="KW-1185">Reference proteome</keyword>
<dbReference type="SMART" id="SM00829">
    <property type="entry name" value="PKS_ER"/>
    <property type="match status" value="1"/>
</dbReference>
<dbReference type="Pfam" id="PF00107">
    <property type="entry name" value="ADH_zinc_N"/>
    <property type="match status" value="1"/>
</dbReference>
<organism evidence="5 6">
    <name type="scientific">Plenodomus tracheiphilus IPT5</name>
    <dbReference type="NCBI Taxonomy" id="1408161"/>
    <lineage>
        <taxon>Eukaryota</taxon>
        <taxon>Fungi</taxon>
        <taxon>Dikarya</taxon>
        <taxon>Ascomycota</taxon>
        <taxon>Pezizomycotina</taxon>
        <taxon>Dothideomycetes</taxon>
        <taxon>Pleosporomycetidae</taxon>
        <taxon>Pleosporales</taxon>
        <taxon>Pleosporineae</taxon>
        <taxon>Leptosphaeriaceae</taxon>
        <taxon>Plenodomus</taxon>
    </lineage>
</organism>
<dbReference type="InterPro" id="IPR013154">
    <property type="entry name" value="ADH-like_N"/>
</dbReference>
<dbReference type="EMBL" id="MU006320">
    <property type="protein sequence ID" value="KAF2848076.1"/>
    <property type="molecule type" value="Genomic_DNA"/>
</dbReference>
<dbReference type="Pfam" id="PF08240">
    <property type="entry name" value="ADH_N"/>
    <property type="match status" value="1"/>
</dbReference>
<protein>
    <submittedName>
        <fullName evidence="5">GroES-like protein</fullName>
    </submittedName>
</protein>
<sequence>MGSQKALMLEAIGQPIVLVERPIPTPEEGQILIKVTVIGLNPYDQRVRDWGLYVEDCLPVVLGNDIAGIVHAIGPNTSTSLQVGDHVFGQTNYLKKDKLSDQSGLQEFCILEAYTAAKIPKNLTDDDGASLVCNIVAPFWAIFGSGGLGLPFPFTDSDTSLDYSKETIVIIGAGGNCGKYAVQLCALAGFSRIVVTASKEKNEEELLAYGATHVVDRNGSKEEVEGRIREIVGDDLIYATDAVNVDHTLGLSILSSTKRGTLSCLVPTMAELGDIGEKKAGYEEKFIHGQSHNDPELAKKLWTHLPRWMEEGKIRATGWDVVNGLDADAINAVLDVYRDGKVPFNQYGKVPPKQVHVHLT</sequence>
<dbReference type="GO" id="GO:0016651">
    <property type="term" value="F:oxidoreductase activity, acting on NAD(P)H"/>
    <property type="evidence" value="ECO:0007669"/>
    <property type="project" value="InterPro"/>
</dbReference>
<dbReference type="InterPro" id="IPR036291">
    <property type="entry name" value="NAD(P)-bd_dom_sf"/>
</dbReference>
<feature type="domain" description="Enoyl reductase (ER)" evidence="4">
    <location>
        <begin position="13"/>
        <end position="334"/>
    </location>
</feature>
<dbReference type="InterPro" id="IPR011032">
    <property type="entry name" value="GroES-like_sf"/>
</dbReference>
<comment type="similarity">
    <text evidence="1">Belongs to the zinc-containing alcohol dehydrogenase family.</text>
</comment>
<dbReference type="SUPFAM" id="SSF50129">
    <property type="entry name" value="GroES-like"/>
    <property type="match status" value="1"/>
</dbReference>
<evidence type="ECO:0000313" key="5">
    <source>
        <dbReference type="EMBL" id="KAF2848076.1"/>
    </source>
</evidence>
<evidence type="ECO:0000256" key="3">
    <source>
        <dbReference type="ARBA" id="ARBA00023002"/>
    </source>
</evidence>
<gene>
    <name evidence="5" type="ORF">T440DRAFT_454982</name>
</gene>
<evidence type="ECO:0000256" key="1">
    <source>
        <dbReference type="ARBA" id="ARBA00008072"/>
    </source>
</evidence>
<reference evidence="5" key="1">
    <citation type="submission" date="2020-01" db="EMBL/GenBank/DDBJ databases">
        <authorList>
            <consortium name="DOE Joint Genome Institute"/>
            <person name="Haridas S."/>
            <person name="Albert R."/>
            <person name="Binder M."/>
            <person name="Bloem J."/>
            <person name="Labutti K."/>
            <person name="Salamov A."/>
            <person name="Andreopoulos B."/>
            <person name="Baker S.E."/>
            <person name="Barry K."/>
            <person name="Bills G."/>
            <person name="Bluhm B.H."/>
            <person name="Cannon C."/>
            <person name="Castanera R."/>
            <person name="Culley D.E."/>
            <person name="Daum C."/>
            <person name="Ezra D."/>
            <person name="Gonzalez J.B."/>
            <person name="Henrissat B."/>
            <person name="Kuo A."/>
            <person name="Liang C."/>
            <person name="Lipzen A."/>
            <person name="Lutzoni F."/>
            <person name="Magnuson J."/>
            <person name="Mondo S."/>
            <person name="Nolan M."/>
            <person name="Ohm R."/>
            <person name="Pangilinan J."/>
            <person name="Park H.-J."/>
            <person name="Ramirez L."/>
            <person name="Alfaro M."/>
            <person name="Sun H."/>
            <person name="Tritt A."/>
            <person name="Yoshinaga Y."/>
            <person name="Zwiers L.-H."/>
            <person name="Turgeon B.G."/>
            <person name="Goodwin S.B."/>
            <person name="Spatafora J.W."/>
            <person name="Crous P.W."/>
            <person name="Grigoriev I.V."/>
        </authorList>
    </citation>
    <scope>NUCLEOTIDE SEQUENCE</scope>
    <source>
        <strain evidence="5">IPT5</strain>
    </source>
</reference>
<evidence type="ECO:0000259" key="4">
    <source>
        <dbReference type="SMART" id="SM00829"/>
    </source>
</evidence>
<keyword evidence="3" id="KW-0560">Oxidoreductase</keyword>
<dbReference type="Gene3D" id="3.40.50.720">
    <property type="entry name" value="NAD(P)-binding Rossmann-like Domain"/>
    <property type="match status" value="1"/>
</dbReference>
<dbReference type="Gene3D" id="3.90.180.10">
    <property type="entry name" value="Medium-chain alcohol dehydrogenases, catalytic domain"/>
    <property type="match status" value="1"/>
</dbReference>
<dbReference type="Proteomes" id="UP000799423">
    <property type="component" value="Unassembled WGS sequence"/>
</dbReference>
<dbReference type="SUPFAM" id="SSF51735">
    <property type="entry name" value="NAD(P)-binding Rossmann-fold domains"/>
    <property type="match status" value="1"/>
</dbReference>
<comment type="subunit">
    <text evidence="2">Monomer.</text>
</comment>
<dbReference type="OrthoDB" id="9992527at2759"/>
<accession>A0A6A7AXQ9</accession>
<dbReference type="InterPro" id="IPR013149">
    <property type="entry name" value="ADH-like_C"/>
</dbReference>
<dbReference type="InterPro" id="IPR047122">
    <property type="entry name" value="Trans-enoyl_RdTase-like"/>
</dbReference>